<protein>
    <submittedName>
        <fullName evidence="2">Glycosyltransferase family 4 protein</fullName>
    </submittedName>
</protein>
<dbReference type="Gene3D" id="3.40.50.2000">
    <property type="entry name" value="Glycogen Phosphorylase B"/>
    <property type="match status" value="2"/>
</dbReference>
<dbReference type="SUPFAM" id="SSF53756">
    <property type="entry name" value="UDP-Glycosyltransferase/glycogen phosphorylase"/>
    <property type="match status" value="1"/>
</dbReference>
<evidence type="ECO:0000313" key="3">
    <source>
        <dbReference type="Proteomes" id="UP001652432"/>
    </source>
</evidence>
<sequence>MGKYKVLMVGPDRSVHGGISGVVNNYYAAGLDQKIELKYIGTMIEGSKVRKLWRAMKAYMQFLVQLSGYDIVHVNMASDASYVRKSFFIKAAKRARKKIVIHQHGGDFEGYYGQLSQKGKKRVKEILSMGDIMLVLAPAWKKFFGTLIDENKIIVFPDCIEMPPVYQKQYGQHKLLFLGRICKEKGVLELLAAAEKLQQKYPGAKLYLGGIFEDEKLKEQIEKNSDFIKYLGWISGKEKQKYLQESDIFVLPSYFEGQSIAILEAMANYCAIAASDTGGIPQMIQQEETGLLFEPRDEKSLYAALDRLLADKHLCKKLGNSAREKAEKEFSIEKNMEELLKIYGSI</sequence>
<proteinExistence type="predicted"/>
<dbReference type="Proteomes" id="UP001652432">
    <property type="component" value="Unassembled WGS sequence"/>
</dbReference>
<comment type="caution">
    <text evidence="2">The sequence shown here is derived from an EMBL/GenBank/DDBJ whole genome shotgun (WGS) entry which is preliminary data.</text>
</comment>
<reference evidence="2 3" key="1">
    <citation type="journal article" date="2021" name="ISME Commun">
        <title>Automated analysis of genomic sequences facilitates high-throughput and comprehensive description of bacteria.</title>
        <authorList>
            <person name="Hitch T.C.A."/>
        </authorList>
    </citation>
    <scope>NUCLEOTIDE SEQUENCE [LARGE SCALE GENOMIC DNA]</scope>
    <source>
        <strain evidence="2 3">Sanger_18</strain>
    </source>
</reference>
<dbReference type="CDD" id="cd03801">
    <property type="entry name" value="GT4_PimA-like"/>
    <property type="match status" value="1"/>
</dbReference>
<feature type="domain" description="Glycosyl transferase family 1" evidence="1">
    <location>
        <begin position="166"/>
        <end position="324"/>
    </location>
</feature>
<dbReference type="InterPro" id="IPR001296">
    <property type="entry name" value="Glyco_trans_1"/>
</dbReference>
<accession>A0ABT2SZK5</accession>
<name>A0ABT2SZK5_9FIRM</name>
<dbReference type="Pfam" id="PF00534">
    <property type="entry name" value="Glycos_transf_1"/>
    <property type="match status" value="1"/>
</dbReference>
<evidence type="ECO:0000259" key="1">
    <source>
        <dbReference type="Pfam" id="PF00534"/>
    </source>
</evidence>
<evidence type="ECO:0000313" key="2">
    <source>
        <dbReference type="EMBL" id="MCU6743096.1"/>
    </source>
</evidence>
<keyword evidence="3" id="KW-1185">Reference proteome</keyword>
<dbReference type="RefSeq" id="WP_262572502.1">
    <property type="nucleotide sequence ID" value="NZ_JAOQKJ010000001.1"/>
</dbReference>
<organism evidence="2 3">
    <name type="scientific">Suilimivivens aceti</name>
    <dbReference type="NCBI Taxonomy" id="2981774"/>
    <lineage>
        <taxon>Bacteria</taxon>
        <taxon>Bacillati</taxon>
        <taxon>Bacillota</taxon>
        <taxon>Clostridia</taxon>
        <taxon>Lachnospirales</taxon>
        <taxon>Lachnospiraceae</taxon>
        <taxon>Suilimivivens</taxon>
    </lineage>
</organism>
<gene>
    <name evidence="2" type="ORF">OCV77_01015</name>
</gene>
<dbReference type="PANTHER" id="PTHR12526">
    <property type="entry name" value="GLYCOSYLTRANSFERASE"/>
    <property type="match status" value="1"/>
</dbReference>
<dbReference type="EMBL" id="JAOQKJ010000001">
    <property type="protein sequence ID" value="MCU6743096.1"/>
    <property type="molecule type" value="Genomic_DNA"/>
</dbReference>